<reference evidence="2 3" key="1">
    <citation type="submission" date="2019-06" db="EMBL/GenBank/DDBJ databases">
        <title>Genome of Acinetobacter radioresistens APH1, a phenol degrading strain.</title>
        <authorList>
            <person name="Liu Y."/>
        </authorList>
    </citation>
    <scope>NUCLEOTIDE SEQUENCE [LARGE SCALE GENOMIC DNA]</scope>
    <source>
        <strain evidence="2 3">APH1</strain>
    </source>
</reference>
<dbReference type="Pfam" id="PF12787">
    <property type="entry name" value="EcsC"/>
    <property type="match status" value="1"/>
</dbReference>
<gene>
    <name evidence="2" type="ORF">FHY67_10620</name>
</gene>
<feature type="region of interest" description="Disordered" evidence="1">
    <location>
        <begin position="30"/>
        <end position="49"/>
    </location>
</feature>
<dbReference type="Proteomes" id="UP000314285">
    <property type="component" value="Unassembled WGS sequence"/>
</dbReference>
<protein>
    <submittedName>
        <fullName evidence="2">EcsC family protein</fullName>
    </submittedName>
</protein>
<sequence>MTNTNNNQSAGFISSAVKVAKKLSSTGLDMLNQATPGGATKQNGQTDQNQVIEGSARVKSPMEASPDDHPQHILRDYVPKMSRQLLGRHYNRFNGIANFIPPEVSNKISDYMFECLSELSSQLSSVEAILSEAGASKLEELEKDPKRSKRLSQALAEQNKWIASVQGAVSGATGIVGAAVDVPASLALALRTIYQTGRAHGFDLKEDQEIVQHVLRQIDMGLIAEKQAILMGLKAVSGMLQNNDVSQLQQLLGSSNDFEMLKKWIGQDGQRQDNPTVFSKLSILTKLTPLAGATVGAIYSWKLVEEASQKAQTAFAEARSYLEQHNDSSLSPLEAFNRSEKALEQASPTVSAKPEKIEQPEQVNLDKVKEVELKDHDTIAKVKVQKKPSEEEKKTETDIEQEVQQDIESLAEDMVEPHEAVEPQKTAVPLDEDNPVVDEEELVASNQAKLAAEEAIDKPVDQVKVETGDTTNSSTEAKEAVTKNSSSKK</sequence>
<feature type="compositionally biased region" description="Polar residues" evidence="1">
    <location>
        <begin position="32"/>
        <end position="49"/>
    </location>
</feature>
<feature type="region of interest" description="Disordered" evidence="1">
    <location>
        <begin position="416"/>
        <end position="435"/>
    </location>
</feature>
<comment type="caution">
    <text evidence="2">The sequence shown here is derived from an EMBL/GenBank/DDBJ whole genome shotgun (WGS) entry which is preliminary data.</text>
</comment>
<accession>A0A8H2K0T5</accession>
<dbReference type="PANTHER" id="PTHR41260">
    <property type="entry name" value="PROTEIN ECSC"/>
    <property type="match status" value="1"/>
</dbReference>
<evidence type="ECO:0000256" key="1">
    <source>
        <dbReference type="SAM" id="MobiDB-lite"/>
    </source>
</evidence>
<evidence type="ECO:0000313" key="2">
    <source>
        <dbReference type="EMBL" id="TNX91427.1"/>
    </source>
</evidence>
<feature type="region of interest" description="Disordered" evidence="1">
    <location>
        <begin position="339"/>
        <end position="358"/>
    </location>
</feature>
<feature type="region of interest" description="Disordered" evidence="1">
    <location>
        <begin position="453"/>
        <end position="489"/>
    </location>
</feature>
<dbReference type="RefSeq" id="WP_005027509.1">
    <property type="nucleotide sequence ID" value="NZ_CP027365.1"/>
</dbReference>
<dbReference type="PANTHER" id="PTHR41260:SF1">
    <property type="entry name" value="PROTEIN ECSC"/>
    <property type="match status" value="1"/>
</dbReference>
<name>A0A8H2K0T5_ACIRA</name>
<dbReference type="InterPro" id="IPR024787">
    <property type="entry name" value="EcsC"/>
</dbReference>
<evidence type="ECO:0000313" key="3">
    <source>
        <dbReference type="Proteomes" id="UP000314285"/>
    </source>
</evidence>
<dbReference type="EMBL" id="VFBM01000007">
    <property type="protein sequence ID" value="TNX91427.1"/>
    <property type="molecule type" value="Genomic_DNA"/>
</dbReference>
<feature type="compositionally biased region" description="Basic and acidic residues" evidence="1">
    <location>
        <begin position="453"/>
        <end position="467"/>
    </location>
</feature>
<organism evidence="2 3">
    <name type="scientific">Acinetobacter radioresistens</name>
    <dbReference type="NCBI Taxonomy" id="40216"/>
    <lineage>
        <taxon>Bacteria</taxon>
        <taxon>Pseudomonadati</taxon>
        <taxon>Pseudomonadota</taxon>
        <taxon>Gammaproteobacteria</taxon>
        <taxon>Moraxellales</taxon>
        <taxon>Moraxellaceae</taxon>
        <taxon>Acinetobacter</taxon>
    </lineage>
</organism>
<proteinExistence type="predicted"/>
<dbReference type="AlphaFoldDB" id="A0A8H2K0T5"/>